<dbReference type="InterPro" id="IPR002314">
    <property type="entry name" value="aa-tRNA-synt_IIb"/>
</dbReference>
<dbReference type="EC" id="6.1.1.3" evidence="2"/>
<dbReference type="InterPro" id="IPR004154">
    <property type="entry name" value="Anticodon-bd"/>
</dbReference>
<evidence type="ECO:0000256" key="10">
    <source>
        <dbReference type="ARBA" id="ARBA00022884"/>
    </source>
</evidence>
<dbReference type="Proteomes" id="UP000266841">
    <property type="component" value="Unassembled WGS sequence"/>
</dbReference>
<gene>
    <name evidence="17" type="ORF">THAOC_18112</name>
</gene>
<keyword evidence="5" id="KW-0436">Ligase</keyword>
<evidence type="ECO:0000256" key="14">
    <source>
        <dbReference type="ARBA" id="ARBA00049515"/>
    </source>
</evidence>
<dbReference type="eggNOG" id="KOG1637">
    <property type="taxonomic scope" value="Eukaryota"/>
</dbReference>
<evidence type="ECO:0000256" key="3">
    <source>
        <dbReference type="ARBA" id="ARBA00022490"/>
    </source>
</evidence>
<feature type="domain" description="Aminoacyl-transfer RNA synthetases class-II family profile" evidence="16">
    <location>
        <begin position="302"/>
        <end position="607"/>
    </location>
</feature>
<dbReference type="PANTHER" id="PTHR11451:SF44">
    <property type="entry name" value="THREONINE--TRNA LIGASE, CHLOROPLASTIC_MITOCHONDRIAL 2"/>
    <property type="match status" value="1"/>
</dbReference>
<dbReference type="FunFam" id="3.30.54.20:FF:000002">
    <property type="entry name" value="Threonine--tRNA ligase"/>
    <property type="match status" value="1"/>
</dbReference>
<dbReference type="OrthoDB" id="5423599at2759"/>
<organism evidence="17 18">
    <name type="scientific">Thalassiosira oceanica</name>
    <name type="common">Marine diatom</name>
    <dbReference type="NCBI Taxonomy" id="159749"/>
    <lineage>
        <taxon>Eukaryota</taxon>
        <taxon>Sar</taxon>
        <taxon>Stramenopiles</taxon>
        <taxon>Ochrophyta</taxon>
        <taxon>Bacillariophyta</taxon>
        <taxon>Coscinodiscophyceae</taxon>
        <taxon>Thalassiosirophycidae</taxon>
        <taxon>Thalassiosirales</taxon>
        <taxon>Thalassiosiraceae</taxon>
        <taxon>Thalassiosira</taxon>
    </lineage>
</organism>
<keyword evidence="10" id="KW-0694">RNA-binding</keyword>
<reference evidence="17 18" key="1">
    <citation type="journal article" date="2012" name="Genome Biol.">
        <title>Genome and low-iron response of an oceanic diatom adapted to chronic iron limitation.</title>
        <authorList>
            <person name="Lommer M."/>
            <person name="Specht M."/>
            <person name="Roy A.S."/>
            <person name="Kraemer L."/>
            <person name="Andreson R."/>
            <person name="Gutowska M.A."/>
            <person name="Wolf J."/>
            <person name="Bergner S.V."/>
            <person name="Schilhabel M.B."/>
            <person name="Klostermeier U.C."/>
            <person name="Beiko R.G."/>
            <person name="Rosenstiel P."/>
            <person name="Hippler M."/>
            <person name="Laroche J."/>
        </authorList>
    </citation>
    <scope>NUCLEOTIDE SEQUENCE [LARGE SCALE GENOMIC DNA]</scope>
    <source>
        <strain evidence="17 18">CCMP1005</strain>
    </source>
</reference>
<evidence type="ECO:0000256" key="4">
    <source>
        <dbReference type="ARBA" id="ARBA00022555"/>
    </source>
</evidence>
<keyword evidence="3" id="KW-0963">Cytoplasm</keyword>
<dbReference type="AlphaFoldDB" id="K0SK72"/>
<keyword evidence="4" id="KW-0820">tRNA-binding</keyword>
<dbReference type="Gene3D" id="3.30.980.10">
    <property type="entry name" value="Threonyl-trna Synthetase, Chain A, domain 2"/>
    <property type="match status" value="1"/>
</dbReference>
<name>K0SK72_THAOC</name>
<dbReference type="Pfam" id="PF07973">
    <property type="entry name" value="tRNA_SAD"/>
    <property type="match status" value="1"/>
</dbReference>
<dbReference type="EMBL" id="AGNL01020048">
    <property type="protein sequence ID" value="EJK61406.1"/>
    <property type="molecule type" value="Genomic_DNA"/>
</dbReference>
<dbReference type="FunFam" id="3.30.980.10:FF:000005">
    <property type="entry name" value="Threonyl-tRNA synthetase, mitochondrial"/>
    <property type="match status" value="1"/>
</dbReference>
<feature type="region of interest" description="Disordered" evidence="15">
    <location>
        <begin position="73"/>
        <end position="107"/>
    </location>
</feature>
<dbReference type="FunFam" id="3.40.50.800:FF:000001">
    <property type="entry name" value="Threonine--tRNA ligase"/>
    <property type="match status" value="1"/>
</dbReference>
<keyword evidence="6" id="KW-0479">Metal-binding</keyword>
<dbReference type="InterPro" id="IPR045864">
    <property type="entry name" value="aa-tRNA-synth_II/BPL/LPL"/>
</dbReference>
<dbReference type="InterPro" id="IPR033728">
    <property type="entry name" value="ThrRS_core"/>
</dbReference>
<dbReference type="InterPro" id="IPR018163">
    <property type="entry name" value="Thr/Ala-tRNA-synth_IIc_edit"/>
</dbReference>
<dbReference type="GO" id="GO:0046872">
    <property type="term" value="F:metal ion binding"/>
    <property type="evidence" value="ECO:0007669"/>
    <property type="project" value="UniProtKB-KW"/>
</dbReference>
<dbReference type="GO" id="GO:0005524">
    <property type="term" value="F:ATP binding"/>
    <property type="evidence" value="ECO:0007669"/>
    <property type="project" value="UniProtKB-KW"/>
</dbReference>
<sequence length="711" mass="80720">TGTPEFISALGLAVMRLRNNLAMSAMLLRSASAFLPSVTRRTARLSGGASTRRLPSRAVAPRTGLYSTAVTKEEETTAAPVNGSGRRIKVLPPSPADEQPAEELPTNENDEDLLKIRHSSSHVMAMAVQQAFPEAQVTIGPWIDNGFYYDFYFPETVDEETGETIPSRKLTDQDLKKVKKAMDKIISKNYPIERIELTRDEARERIEKLGEPFKLEILDSIKTEPITIYTIGDEWWDLCAGPHVESTGKLPKKAIQLQSVAGAYWRGDEKREMLQRIYATAWKDPKQLKAYKKLMEEAKKRDHRMLGKKLDLFSIQEDAGGGLVFWHPKGSVIRTKMEDFWKQQHIDAGYDLVYSPHIANLDLWKTSGHFDFYADGMFDQMAVEDETYQIKPMNCPFHCLMYKDDIRSYRDLPFRWAELGTVYRYERSGTLHGLFRVRGFTQDDAHVFCLPDQLQDEIVDVLKLTKSILSRFGFDKYELMISTRPEKSVGSDDIWEAAESALRGSLDELGWDYGLDEGGGAFYGPKIDLKIKDAIGRTWQCSTVQCDFNLPERFDLEYVSAEGTKERPIMVHRAIFGSIERFFGILVESYAGDLPLWLAPVQMRLLPVTDAVKDYCHDVARQAKKMGLRVEVDRGNERLPKQIRNAEQSRVPVMSVVGMKELEEGTLAVRSRKLGDLGSFTVDDLLSELKRCDDEAVEMDVMGDVPAETEK</sequence>
<dbReference type="OMA" id="EDKGWEY"/>
<evidence type="ECO:0000313" key="18">
    <source>
        <dbReference type="Proteomes" id="UP000266841"/>
    </source>
</evidence>
<comment type="similarity">
    <text evidence="1">Belongs to the class-II aminoacyl-tRNA synthetase family.</text>
</comment>
<dbReference type="Gene3D" id="3.30.930.10">
    <property type="entry name" value="Bira Bifunctional Protein, Domain 2"/>
    <property type="match status" value="1"/>
</dbReference>
<evidence type="ECO:0000256" key="9">
    <source>
        <dbReference type="ARBA" id="ARBA00022840"/>
    </source>
</evidence>
<evidence type="ECO:0000256" key="13">
    <source>
        <dbReference type="ARBA" id="ARBA00031900"/>
    </source>
</evidence>
<dbReference type="InterPro" id="IPR012947">
    <property type="entry name" value="tRNA_SAD"/>
</dbReference>
<dbReference type="PROSITE" id="PS50862">
    <property type="entry name" value="AA_TRNA_LIGASE_II"/>
    <property type="match status" value="1"/>
</dbReference>
<dbReference type="PRINTS" id="PR01047">
    <property type="entry name" value="TRNASYNTHTHR"/>
</dbReference>
<dbReference type="GO" id="GO:0000049">
    <property type="term" value="F:tRNA binding"/>
    <property type="evidence" value="ECO:0007669"/>
    <property type="project" value="UniProtKB-KW"/>
</dbReference>
<evidence type="ECO:0000256" key="11">
    <source>
        <dbReference type="ARBA" id="ARBA00022917"/>
    </source>
</evidence>
<dbReference type="Pfam" id="PF03129">
    <property type="entry name" value="HGTP_anticodon"/>
    <property type="match status" value="1"/>
</dbReference>
<keyword evidence="11" id="KW-0648">Protein biosynthesis</keyword>
<keyword evidence="8" id="KW-0862">Zinc</keyword>
<evidence type="ECO:0000256" key="2">
    <source>
        <dbReference type="ARBA" id="ARBA00013163"/>
    </source>
</evidence>
<dbReference type="SUPFAM" id="SSF52954">
    <property type="entry name" value="Class II aaRS ABD-related"/>
    <property type="match status" value="1"/>
</dbReference>
<evidence type="ECO:0000256" key="15">
    <source>
        <dbReference type="SAM" id="MobiDB-lite"/>
    </source>
</evidence>
<dbReference type="InterPro" id="IPR036621">
    <property type="entry name" value="Anticodon-bd_dom_sf"/>
</dbReference>
<evidence type="ECO:0000256" key="8">
    <source>
        <dbReference type="ARBA" id="ARBA00022833"/>
    </source>
</evidence>
<protein>
    <recommendedName>
        <fullName evidence="2">threonine--tRNA ligase</fullName>
        <ecNumber evidence="2">6.1.1.3</ecNumber>
    </recommendedName>
    <alternativeName>
        <fullName evidence="13">Threonyl-tRNA synthetase</fullName>
    </alternativeName>
</protein>
<dbReference type="InterPro" id="IPR006195">
    <property type="entry name" value="aa-tRNA-synth_II"/>
</dbReference>
<evidence type="ECO:0000313" key="17">
    <source>
        <dbReference type="EMBL" id="EJK61406.1"/>
    </source>
</evidence>
<feature type="non-terminal residue" evidence="17">
    <location>
        <position position="1"/>
    </location>
</feature>
<dbReference type="GO" id="GO:0005737">
    <property type="term" value="C:cytoplasm"/>
    <property type="evidence" value="ECO:0007669"/>
    <property type="project" value="InterPro"/>
</dbReference>
<dbReference type="NCBIfam" id="TIGR00418">
    <property type="entry name" value="thrS"/>
    <property type="match status" value="1"/>
</dbReference>
<dbReference type="InterPro" id="IPR047246">
    <property type="entry name" value="ThrRS_anticodon"/>
</dbReference>
<evidence type="ECO:0000256" key="7">
    <source>
        <dbReference type="ARBA" id="ARBA00022741"/>
    </source>
</evidence>
<dbReference type="Pfam" id="PF00587">
    <property type="entry name" value="tRNA-synt_2b"/>
    <property type="match status" value="1"/>
</dbReference>
<dbReference type="PANTHER" id="PTHR11451">
    <property type="entry name" value="THREONINE-TRNA LIGASE"/>
    <property type="match status" value="1"/>
</dbReference>
<dbReference type="InterPro" id="IPR002320">
    <property type="entry name" value="Thr-tRNA-ligase_IIa"/>
</dbReference>
<dbReference type="SUPFAM" id="SSF55186">
    <property type="entry name" value="ThrRS/AlaRS common domain"/>
    <property type="match status" value="1"/>
</dbReference>
<dbReference type="CDD" id="cd00860">
    <property type="entry name" value="ThrRS_anticodon"/>
    <property type="match status" value="1"/>
</dbReference>
<keyword evidence="7" id="KW-0547">Nucleotide-binding</keyword>
<dbReference type="Gene3D" id="3.40.50.800">
    <property type="entry name" value="Anticodon-binding domain"/>
    <property type="match status" value="1"/>
</dbReference>
<comment type="caution">
    <text evidence="17">The sequence shown here is derived from an EMBL/GenBank/DDBJ whole genome shotgun (WGS) entry which is preliminary data.</text>
</comment>
<comment type="catalytic activity">
    <reaction evidence="14">
        <text>tRNA(Thr) + L-threonine + ATP = L-threonyl-tRNA(Thr) + AMP + diphosphate + H(+)</text>
        <dbReference type="Rhea" id="RHEA:24624"/>
        <dbReference type="Rhea" id="RHEA-COMP:9670"/>
        <dbReference type="Rhea" id="RHEA-COMP:9704"/>
        <dbReference type="ChEBI" id="CHEBI:15378"/>
        <dbReference type="ChEBI" id="CHEBI:30616"/>
        <dbReference type="ChEBI" id="CHEBI:33019"/>
        <dbReference type="ChEBI" id="CHEBI:57926"/>
        <dbReference type="ChEBI" id="CHEBI:78442"/>
        <dbReference type="ChEBI" id="CHEBI:78534"/>
        <dbReference type="ChEBI" id="CHEBI:456215"/>
        <dbReference type="EC" id="6.1.1.3"/>
    </reaction>
</comment>
<keyword evidence="9" id="KW-0067">ATP-binding</keyword>
<dbReference type="FunFam" id="3.30.930.10:FF:000002">
    <property type="entry name" value="Threonine--tRNA ligase"/>
    <property type="match status" value="1"/>
</dbReference>
<dbReference type="HAMAP" id="MF_00184">
    <property type="entry name" value="Thr_tRNA_synth"/>
    <property type="match status" value="1"/>
</dbReference>
<evidence type="ECO:0000256" key="12">
    <source>
        <dbReference type="ARBA" id="ARBA00023146"/>
    </source>
</evidence>
<dbReference type="Gene3D" id="3.30.54.20">
    <property type="match status" value="1"/>
</dbReference>
<dbReference type="SUPFAM" id="SSF55681">
    <property type="entry name" value="Class II aaRS and biotin synthetases"/>
    <property type="match status" value="1"/>
</dbReference>
<evidence type="ECO:0000259" key="16">
    <source>
        <dbReference type="PROSITE" id="PS50862"/>
    </source>
</evidence>
<dbReference type="SMART" id="SM00863">
    <property type="entry name" value="tRNA_SAD"/>
    <property type="match status" value="1"/>
</dbReference>
<accession>K0SK72</accession>
<dbReference type="GO" id="GO:0006435">
    <property type="term" value="P:threonyl-tRNA aminoacylation"/>
    <property type="evidence" value="ECO:0007669"/>
    <property type="project" value="InterPro"/>
</dbReference>
<proteinExistence type="inferred from homology"/>
<evidence type="ECO:0000256" key="5">
    <source>
        <dbReference type="ARBA" id="ARBA00022598"/>
    </source>
</evidence>
<evidence type="ECO:0000256" key="1">
    <source>
        <dbReference type="ARBA" id="ARBA00008226"/>
    </source>
</evidence>
<keyword evidence="12" id="KW-0030">Aminoacyl-tRNA synthetase</keyword>
<keyword evidence="18" id="KW-1185">Reference proteome</keyword>
<evidence type="ECO:0000256" key="6">
    <source>
        <dbReference type="ARBA" id="ARBA00022723"/>
    </source>
</evidence>
<dbReference type="CDD" id="cd00771">
    <property type="entry name" value="ThrRS_core"/>
    <property type="match status" value="1"/>
</dbReference>
<dbReference type="GO" id="GO:0004829">
    <property type="term" value="F:threonine-tRNA ligase activity"/>
    <property type="evidence" value="ECO:0007669"/>
    <property type="project" value="UniProtKB-EC"/>
</dbReference>